<name>A0A3E0EQK8_9FLAO</name>
<dbReference type="RefSeq" id="WP_147298205.1">
    <property type="nucleotide sequence ID" value="NZ_QUNI01000003.1"/>
</dbReference>
<evidence type="ECO:0000313" key="2">
    <source>
        <dbReference type="EMBL" id="REH00429.1"/>
    </source>
</evidence>
<comment type="caution">
    <text evidence="2">The sequence shown here is derived from an EMBL/GenBank/DDBJ whole genome shotgun (WGS) entry which is preliminary data.</text>
</comment>
<evidence type="ECO:0000256" key="1">
    <source>
        <dbReference type="SAM" id="Phobius"/>
    </source>
</evidence>
<keyword evidence="1" id="KW-0472">Membrane</keyword>
<keyword evidence="1" id="KW-1133">Transmembrane helix</keyword>
<proteinExistence type="predicted"/>
<keyword evidence="1" id="KW-0812">Transmembrane</keyword>
<gene>
    <name evidence="2" type="ORF">C8P67_103415</name>
</gene>
<evidence type="ECO:0000313" key="3">
    <source>
        <dbReference type="Proteomes" id="UP000257136"/>
    </source>
</evidence>
<accession>A0A3E0EQK8</accession>
<protein>
    <submittedName>
        <fullName evidence="2">Uncharacterized protein</fullName>
    </submittedName>
</protein>
<dbReference type="OrthoDB" id="1374720at2"/>
<dbReference type="Proteomes" id="UP000257136">
    <property type="component" value="Unassembled WGS sequence"/>
</dbReference>
<sequence>MRLELNTSINMQLRNFLNKINPWIGLLASLCIIIPSLYNILDTPLIITNDHFILAGGLFFFIVFLKQIFDRIVNLEGMD</sequence>
<reference evidence="2 3" key="1">
    <citation type="submission" date="2018-08" db="EMBL/GenBank/DDBJ databases">
        <title>Genomic Encyclopedia of Archaeal and Bacterial Type Strains, Phase II (KMG-II): from individual species to whole genera.</title>
        <authorList>
            <person name="Goeker M."/>
        </authorList>
    </citation>
    <scope>NUCLEOTIDE SEQUENCE [LARGE SCALE GENOMIC DNA]</scope>
    <source>
        <strain evidence="2 3">DSM 100880</strain>
    </source>
</reference>
<dbReference type="AlphaFoldDB" id="A0A3E0EQK8"/>
<organism evidence="2 3">
    <name type="scientific">Flavobacterium aquicola</name>
    <dbReference type="NCBI Taxonomy" id="1682742"/>
    <lineage>
        <taxon>Bacteria</taxon>
        <taxon>Pseudomonadati</taxon>
        <taxon>Bacteroidota</taxon>
        <taxon>Flavobacteriia</taxon>
        <taxon>Flavobacteriales</taxon>
        <taxon>Flavobacteriaceae</taxon>
        <taxon>Flavobacterium</taxon>
    </lineage>
</organism>
<feature type="transmembrane region" description="Helical" evidence="1">
    <location>
        <begin position="52"/>
        <end position="69"/>
    </location>
</feature>
<dbReference type="EMBL" id="QUNI01000003">
    <property type="protein sequence ID" value="REH00429.1"/>
    <property type="molecule type" value="Genomic_DNA"/>
</dbReference>
<keyword evidence="3" id="KW-1185">Reference proteome</keyword>
<feature type="transmembrane region" description="Helical" evidence="1">
    <location>
        <begin position="20"/>
        <end position="40"/>
    </location>
</feature>